<dbReference type="KEGG" id="ome:OLMES_1052"/>
<dbReference type="RefSeq" id="WP_087460274.1">
    <property type="nucleotide sequence ID" value="NZ_CP021425.1"/>
</dbReference>
<dbReference type="AlphaFoldDB" id="A0A1Y0I3Q7"/>
<reference evidence="1 2" key="1">
    <citation type="submission" date="2017-05" db="EMBL/GenBank/DDBJ databases">
        <title>Genomic insights into alkan degradation activity of Oleiphilus messinensis.</title>
        <authorList>
            <person name="Kozyavkin S.A."/>
            <person name="Slesarev A.I."/>
            <person name="Golyshin P.N."/>
            <person name="Korzhenkov A."/>
            <person name="Golyshina O.N."/>
            <person name="Toshchakov S.V."/>
        </authorList>
    </citation>
    <scope>NUCLEOTIDE SEQUENCE [LARGE SCALE GENOMIC DNA]</scope>
    <source>
        <strain evidence="1 2">ME102</strain>
    </source>
</reference>
<dbReference type="OrthoDB" id="5368544at2"/>
<evidence type="ECO:0000313" key="2">
    <source>
        <dbReference type="Proteomes" id="UP000196027"/>
    </source>
</evidence>
<evidence type="ECO:0000313" key="1">
    <source>
        <dbReference type="EMBL" id="ARU55138.1"/>
    </source>
</evidence>
<dbReference type="SUPFAM" id="SSF53850">
    <property type="entry name" value="Periplasmic binding protein-like II"/>
    <property type="match status" value="1"/>
</dbReference>
<accession>A0A1Y0I3Q7</accession>
<dbReference type="EMBL" id="CP021425">
    <property type="protein sequence ID" value="ARU55138.1"/>
    <property type="molecule type" value="Genomic_DNA"/>
</dbReference>
<sequence length="141" mass="15905">MRSGIIRPLLLILMLVVAPVRAEYAVIVNPQLEIEHLDKIDIQNIYLAKTGSFPNGEWVIPVDHKKGAPLRNAFYESVLERTEAQLKSYFSRLVFTGKGSPPRTLEDDDSIKKQVQTNKSVIGYVDSKSVDNTVKVVFTFE</sequence>
<keyword evidence="2" id="KW-1185">Reference proteome</keyword>
<name>A0A1Y0I3Q7_9GAMM</name>
<dbReference type="Gene3D" id="3.40.190.10">
    <property type="entry name" value="Periplasmic binding protein-like II"/>
    <property type="match status" value="1"/>
</dbReference>
<protein>
    <submittedName>
        <fullName evidence="1">Uncharacterized protein</fullName>
    </submittedName>
</protein>
<gene>
    <name evidence="1" type="ORF">OLMES_1052</name>
</gene>
<organism evidence="1 2">
    <name type="scientific">Oleiphilus messinensis</name>
    <dbReference type="NCBI Taxonomy" id="141451"/>
    <lineage>
        <taxon>Bacteria</taxon>
        <taxon>Pseudomonadati</taxon>
        <taxon>Pseudomonadota</taxon>
        <taxon>Gammaproteobacteria</taxon>
        <taxon>Oceanospirillales</taxon>
        <taxon>Oleiphilaceae</taxon>
        <taxon>Oleiphilus</taxon>
    </lineage>
</organism>
<dbReference type="Proteomes" id="UP000196027">
    <property type="component" value="Chromosome"/>
</dbReference>
<proteinExistence type="predicted"/>